<dbReference type="SMART" id="SM00421">
    <property type="entry name" value="HTH_LUXR"/>
    <property type="match status" value="1"/>
</dbReference>
<reference evidence="2" key="1">
    <citation type="journal article" date="2021" name="Nat. Microbiol.">
        <title>Cocultivation of an ultrasmall environmental parasitic bacterium with lytic ability against bacteria associated with wastewater foams.</title>
        <authorList>
            <person name="Batinovic S."/>
            <person name="Rose J.J.A."/>
            <person name="Ratcliffe J."/>
            <person name="Seviour R.J."/>
            <person name="Petrovski S."/>
        </authorList>
    </citation>
    <scope>NUCLEOTIDE SEQUENCE</scope>
    <source>
        <strain evidence="2">CON44</strain>
    </source>
</reference>
<dbReference type="GO" id="GO:0006355">
    <property type="term" value="P:regulation of DNA-templated transcription"/>
    <property type="evidence" value="ECO:0007669"/>
    <property type="project" value="InterPro"/>
</dbReference>
<proteinExistence type="predicted"/>
<sequence length="134" mass="14362">MPVAGNYPNGGHQLSTATISSHIPWAGPERDAPPTPAASTAVDSGQTSPALTDREIEVLLTWLRVGTKESAGRELFIGTATVKSHLTRIRQKYMAVGRPAASKAALFIRAVQDGYIDISDWQDVGLIDPEAEDH</sequence>
<protein>
    <submittedName>
        <fullName evidence="2">LuxR family transcriptional regulator</fullName>
    </submittedName>
</protein>
<evidence type="ECO:0000313" key="2">
    <source>
        <dbReference type="EMBL" id="QHN40842.1"/>
    </source>
</evidence>
<organism evidence="2">
    <name type="scientific">Gordonia amarae</name>
    <dbReference type="NCBI Taxonomy" id="36821"/>
    <lineage>
        <taxon>Bacteria</taxon>
        <taxon>Bacillati</taxon>
        <taxon>Actinomycetota</taxon>
        <taxon>Actinomycetes</taxon>
        <taxon>Mycobacteriales</taxon>
        <taxon>Gordoniaceae</taxon>
        <taxon>Gordonia</taxon>
    </lineage>
</organism>
<dbReference type="Pfam" id="PF00196">
    <property type="entry name" value="GerE"/>
    <property type="match status" value="1"/>
</dbReference>
<dbReference type="GO" id="GO:0003677">
    <property type="term" value="F:DNA binding"/>
    <property type="evidence" value="ECO:0007669"/>
    <property type="project" value="InterPro"/>
</dbReference>
<gene>
    <name evidence="2" type="ORF">GII30_18275</name>
</gene>
<dbReference type="InterPro" id="IPR016032">
    <property type="entry name" value="Sig_transdc_resp-reg_C-effctor"/>
</dbReference>
<name>A0A857MGM8_9ACTN</name>
<dbReference type="AlphaFoldDB" id="A0A857MGM8"/>
<dbReference type="InterPro" id="IPR000792">
    <property type="entry name" value="Tscrpt_reg_LuxR_C"/>
</dbReference>
<dbReference type="Gene3D" id="1.10.10.10">
    <property type="entry name" value="Winged helix-like DNA-binding domain superfamily/Winged helix DNA-binding domain"/>
    <property type="match status" value="1"/>
</dbReference>
<feature type="region of interest" description="Disordered" evidence="1">
    <location>
        <begin position="23"/>
        <end position="49"/>
    </location>
</feature>
<dbReference type="EMBL" id="CP045810">
    <property type="protein sequence ID" value="QHN40842.1"/>
    <property type="molecule type" value="Genomic_DNA"/>
</dbReference>
<feature type="compositionally biased region" description="Polar residues" evidence="1">
    <location>
        <begin position="37"/>
        <end position="49"/>
    </location>
</feature>
<evidence type="ECO:0000256" key="1">
    <source>
        <dbReference type="SAM" id="MobiDB-lite"/>
    </source>
</evidence>
<dbReference type="SUPFAM" id="SSF46894">
    <property type="entry name" value="C-terminal effector domain of the bipartite response regulators"/>
    <property type="match status" value="1"/>
</dbReference>
<dbReference type="InterPro" id="IPR036388">
    <property type="entry name" value="WH-like_DNA-bd_sf"/>
</dbReference>
<accession>A0A857MGM8</accession>